<name>A0A7G7VHN7_9FIRM</name>
<evidence type="ECO:0000256" key="4">
    <source>
        <dbReference type="ARBA" id="ARBA00021364"/>
    </source>
</evidence>
<gene>
    <name evidence="10" type="ORF">H1B31_06940</name>
</gene>
<dbReference type="GO" id="GO:0016020">
    <property type="term" value="C:membrane"/>
    <property type="evidence" value="ECO:0007669"/>
    <property type="project" value="TreeGrafter"/>
</dbReference>
<dbReference type="Gene3D" id="3.30.590.10">
    <property type="entry name" value="Glutamine synthetase/guanido kinase, catalytic domain"/>
    <property type="match status" value="1"/>
</dbReference>
<evidence type="ECO:0000256" key="2">
    <source>
        <dbReference type="ARBA" id="ARBA00009897"/>
    </source>
</evidence>
<comment type="similarity">
    <text evidence="2 7 8">Belongs to the glutamine synthetase family.</text>
</comment>
<dbReference type="GO" id="GO:0005737">
    <property type="term" value="C:cytoplasm"/>
    <property type="evidence" value="ECO:0007669"/>
    <property type="project" value="UniProtKB-SubCell"/>
</dbReference>
<evidence type="ECO:0000256" key="6">
    <source>
        <dbReference type="ARBA" id="ARBA00030668"/>
    </source>
</evidence>
<dbReference type="Pfam" id="PF00120">
    <property type="entry name" value="Gln-synt_C"/>
    <property type="match status" value="1"/>
</dbReference>
<dbReference type="InterPro" id="IPR014746">
    <property type="entry name" value="Gln_synth/guanido_kin_cat_dom"/>
</dbReference>
<accession>A0A7G7VHN7</accession>
<keyword evidence="5" id="KW-0963">Cytoplasm</keyword>
<reference evidence="10 11" key="1">
    <citation type="submission" date="2020-07" db="EMBL/GenBank/DDBJ databases">
        <title>Complete genome and description of Selenomonas timonensis sp. nov., a new bacterium isolated from a gingivitis subject.</title>
        <authorList>
            <person name="Antezack A."/>
        </authorList>
    </citation>
    <scope>NUCLEOTIDE SEQUENCE [LARGE SCALE GENOMIC DNA]</scope>
    <source>
        <strain evidence="10 11">Marseille-Q3039</strain>
    </source>
</reference>
<evidence type="ECO:0000256" key="7">
    <source>
        <dbReference type="PROSITE-ProRule" id="PRU01331"/>
    </source>
</evidence>
<dbReference type="RefSeq" id="WP_185979798.1">
    <property type="nucleotide sequence ID" value="NZ_CP060204.1"/>
</dbReference>
<evidence type="ECO:0000259" key="9">
    <source>
        <dbReference type="PROSITE" id="PS51987"/>
    </source>
</evidence>
<keyword evidence="11" id="KW-1185">Reference proteome</keyword>
<evidence type="ECO:0000313" key="11">
    <source>
        <dbReference type="Proteomes" id="UP000515480"/>
    </source>
</evidence>
<dbReference type="SUPFAM" id="SSF55931">
    <property type="entry name" value="Glutamine synthetase/guanido kinase"/>
    <property type="match status" value="1"/>
</dbReference>
<dbReference type="InterPro" id="IPR008146">
    <property type="entry name" value="Gln_synth_cat_dom"/>
</dbReference>
<dbReference type="PANTHER" id="PTHR43407">
    <property type="entry name" value="GLUTAMINE SYNTHETASE"/>
    <property type="match status" value="1"/>
</dbReference>
<dbReference type="AlphaFoldDB" id="A0A7G7VHN7"/>
<evidence type="ECO:0000256" key="3">
    <source>
        <dbReference type="ARBA" id="ARBA00012937"/>
    </source>
</evidence>
<dbReference type="PROSITE" id="PS00181">
    <property type="entry name" value="GLNA_ATP"/>
    <property type="match status" value="1"/>
</dbReference>
<dbReference type="PANTHER" id="PTHR43407:SF1">
    <property type="entry name" value="LENGSIN"/>
    <property type="match status" value="1"/>
</dbReference>
<dbReference type="InterPro" id="IPR027303">
    <property type="entry name" value="Gln_synth_gly_rich_site"/>
</dbReference>
<feature type="domain" description="GS catalytic" evidence="9">
    <location>
        <begin position="152"/>
        <end position="551"/>
    </location>
</feature>
<comment type="subcellular location">
    <subcellularLocation>
        <location evidence="1">Cytoplasm</location>
    </subcellularLocation>
</comment>
<proteinExistence type="inferred from homology"/>
<protein>
    <recommendedName>
        <fullName evidence="4">Glutamine synthetase</fullName>
        <ecNumber evidence="3">6.3.1.2</ecNumber>
    </recommendedName>
    <alternativeName>
        <fullName evidence="6">Glutamate--ammonia ligase</fullName>
    </alternativeName>
</protein>
<dbReference type="KEGG" id="stim:H1B31_06940"/>
<organism evidence="10 11">
    <name type="scientific">Selenomonas timonae</name>
    <dbReference type="NCBI Taxonomy" id="2754044"/>
    <lineage>
        <taxon>Bacteria</taxon>
        <taxon>Bacillati</taxon>
        <taxon>Bacillota</taxon>
        <taxon>Negativicutes</taxon>
        <taxon>Selenomonadales</taxon>
        <taxon>Selenomonadaceae</taxon>
        <taxon>Selenomonas</taxon>
    </lineage>
</organism>
<dbReference type="EC" id="6.3.1.2" evidence="3"/>
<evidence type="ECO:0000256" key="8">
    <source>
        <dbReference type="RuleBase" id="RU000384"/>
    </source>
</evidence>
<dbReference type="GO" id="GO:0019740">
    <property type="term" value="P:nitrogen utilization"/>
    <property type="evidence" value="ECO:0007669"/>
    <property type="project" value="TreeGrafter"/>
</dbReference>
<dbReference type="Proteomes" id="UP000515480">
    <property type="component" value="Chromosome"/>
</dbReference>
<evidence type="ECO:0000256" key="1">
    <source>
        <dbReference type="ARBA" id="ARBA00004496"/>
    </source>
</evidence>
<evidence type="ECO:0000313" key="10">
    <source>
        <dbReference type="EMBL" id="QNH53630.1"/>
    </source>
</evidence>
<dbReference type="GO" id="GO:0004356">
    <property type="term" value="F:glutamine synthetase activity"/>
    <property type="evidence" value="ECO:0007669"/>
    <property type="project" value="UniProtKB-EC"/>
</dbReference>
<dbReference type="EMBL" id="CP060204">
    <property type="protein sequence ID" value="QNH53630.1"/>
    <property type="molecule type" value="Genomic_DNA"/>
</dbReference>
<dbReference type="PROSITE" id="PS51987">
    <property type="entry name" value="GS_CATALYTIC"/>
    <property type="match status" value="1"/>
</dbReference>
<evidence type="ECO:0000256" key="5">
    <source>
        <dbReference type="ARBA" id="ARBA00022490"/>
    </source>
</evidence>
<sequence length="629" mass="70919">MNELLYKIPANTPREEVIRQLKAHLEVRFVSLVGIDMAGNDTDEKIPVRIFIEDIEKFYNGTAVQTDGSSVVLPKIATINNAKVDLPIDPAVNWFVDYDPESSDEETGLPIGTLRIPSFIIHEEKRVDSRAALVDTLAYVKQELLDFFHANPEISGSPSLNGADIVDIAFTSATELEFWVKTPLDDNASIEEMSASQVMNEQYWERTHGAVRTALEDCLIQLDKYGFHMEMGHKEVGGLKAQIDESGRMTHVCEQIEIDWQFDNAVQAADNELFVRTFVREIFRLYGLEVNFKAKPLIGLAGNGEHTHLSLAAITKDGKRHSLFAADDQNADYMNAVGYGALMGLLKNYEAINPFVSATNDAFNRLKPGFEAPVCVVTSFGTTPAIPSRNRTVLVSLIRDLKSPLATRFELRATNPYSNTYLVIAAAYLAILDGIRHTAGRTTAQLLGELSKQPGEKGFYLETDRAYRSEEDVFEYYTAEERDARFGKPPATVWENMLGFDLYPEKVAVLTAGNTLRPQIIDSFRTGALLRWKIELISRIIPENRKLVRRMTEIKSDFVTDQDAYMWNKIHDLRIYLAKDTIDDKALFTLLIKALNEGDYPTASALQLEMYAKMEELKGLYECYKKNMI</sequence>
<dbReference type="SMART" id="SM01230">
    <property type="entry name" value="Gln-synt_C"/>
    <property type="match status" value="1"/>
</dbReference>
<dbReference type="GO" id="GO:0006542">
    <property type="term" value="P:glutamine biosynthetic process"/>
    <property type="evidence" value="ECO:0007669"/>
    <property type="project" value="TreeGrafter"/>
</dbReference>